<protein>
    <recommendedName>
        <fullName evidence="11">Protein NRT1/ PTR FAMILY 5.10-like</fullName>
    </recommendedName>
</protein>
<dbReference type="FunFam" id="1.20.1250.20:FF:000147">
    <property type="entry name" value="Protein NRT1/ PTR family 5.10"/>
    <property type="match status" value="1"/>
</dbReference>
<dbReference type="Pfam" id="PF00854">
    <property type="entry name" value="PTR2"/>
    <property type="match status" value="1"/>
</dbReference>
<comment type="similarity">
    <text evidence="2">Belongs to the major facilitator superfamily. Proton-dependent oligopeptide transporter (POT/PTR) (TC 2.A.17) family.</text>
</comment>
<evidence type="ECO:0000256" key="2">
    <source>
        <dbReference type="ARBA" id="ARBA00005982"/>
    </source>
</evidence>
<feature type="transmembrane region" description="Helical" evidence="8">
    <location>
        <begin position="377"/>
        <end position="399"/>
    </location>
</feature>
<keyword evidence="7 8" id="KW-0472">Membrane</keyword>
<evidence type="ECO:0000256" key="6">
    <source>
        <dbReference type="ARBA" id="ARBA00022989"/>
    </source>
</evidence>
<feature type="transmembrane region" description="Helical" evidence="8">
    <location>
        <begin position="472"/>
        <end position="491"/>
    </location>
</feature>
<evidence type="ECO:0000256" key="4">
    <source>
        <dbReference type="ARBA" id="ARBA00022553"/>
    </source>
</evidence>
<dbReference type="Gene3D" id="1.20.1250.20">
    <property type="entry name" value="MFS general substrate transporter like domains"/>
    <property type="match status" value="1"/>
</dbReference>
<keyword evidence="6 8" id="KW-1133">Transmembrane helix</keyword>
<comment type="caution">
    <text evidence="9">The sequence shown here is derived from an EMBL/GenBank/DDBJ whole genome shotgun (WGS) entry which is preliminary data.</text>
</comment>
<dbReference type="InterPro" id="IPR036259">
    <property type="entry name" value="MFS_trans_sf"/>
</dbReference>
<name>A0AAN9EVI2_CLITE</name>
<reference evidence="9 10" key="1">
    <citation type="submission" date="2024-01" db="EMBL/GenBank/DDBJ databases">
        <title>The genomes of 5 underutilized Papilionoideae crops provide insights into root nodulation and disease resistance.</title>
        <authorList>
            <person name="Yuan L."/>
        </authorList>
    </citation>
    <scope>NUCLEOTIDE SEQUENCE [LARGE SCALE GENOMIC DNA]</scope>
    <source>
        <strain evidence="9">LY-2023</strain>
        <tissue evidence="9">Leaf</tissue>
    </source>
</reference>
<evidence type="ECO:0008006" key="11">
    <source>
        <dbReference type="Google" id="ProtNLM"/>
    </source>
</evidence>
<dbReference type="PANTHER" id="PTHR11654">
    <property type="entry name" value="OLIGOPEPTIDE TRANSPORTER-RELATED"/>
    <property type="match status" value="1"/>
</dbReference>
<evidence type="ECO:0000256" key="3">
    <source>
        <dbReference type="ARBA" id="ARBA00022448"/>
    </source>
</evidence>
<feature type="transmembrane region" description="Helical" evidence="8">
    <location>
        <begin position="420"/>
        <end position="440"/>
    </location>
</feature>
<dbReference type="GO" id="GO:0071916">
    <property type="term" value="F:dipeptide transmembrane transporter activity"/>
    <property type="evidence" value="ECO:0007669"/>
    <property type="project" value="InterPro"/>
</dbReference>
<dbReference type="InterPro" id="IPR000109">
    <property type="entry name" value="POT_fam"/>
</dbReference>
<dbReference type="EMBL" id="JAYKXN010000008">
    <property type="protein sequence ID" value="KAK7263803.1"/>
    <property type="molecule type" value="Genomic_DNA"/>
</dbReference>
<feature type="transmembrane region" description="Helical" evidence="8">
    <location>
        <begin position="503"/>
        <end position="528"/>
    </location>
</feature>
<dbReference type="GO" id="GO:0042937">
    <property type="term" value="F:tripeptide transmembrane transporter activity"/>
    <property type="evidence" value="ECO:0007669"/>
    <property type="project" value="InterPro"/>
</dbReference>
<dbReference type="GO" id="GO:0080054">
    <property type="term" value="F:low-affinity nitrate transmembrane transporter activity"/>
    <property type="evidence" value="ECO:0007669"/>
    <property type="project" value="UniProtKB-ARBA"/>
</dbReference>
<sequence>MCNGEGEDFCFYREREGLVGDMGEEEGVDVHVDGAVDYKGGAAIRSKSGSWRSAGFIIGVEVAERIAYYGIQSNLISYLTGPLHQSTATAAENVNIWSGTSTLLPLFGAFIADSFLGRYRTIILASGIYILGLGLLTVSAMLPSLDNSECQVGNKLEMESCSPRMQIILFFISLYLVAIGQGGHKPCVQAFGADQFDERHPKEYRARSSFFNWWYFTMCAGCMLTLWILNYIQDNLTWVLGFGIPCAVMIIALLVFLVGTMTYRFNIQQCDKNSFLRIGRVFAAAIRNRRSILSTTTVPEESGEQFKLLYVGSFLNKALLAPQEESCSLSEVEEAKAVLRLVPIWAATLVYAVVFAQSPTFFTKQGATLERTIFPGFAIPAASLQTLNSLGIVLFSPIYDRLFVPMARAISGKPSGITMLQRIGTGIFISIVTVVCAALAEMKRLKTAEEAGLVDEPNVTVPMSIWWLVPQYFLFGISEVFTMVGLQEFFYDQVPNELRSMGLALYLSIFGVGNFISGFLISVIEQVTGKDGQYSWFANNLNKGHLDYFYWLLTGLSVMGLALFICAAKSYIYNSKGTGRG</sequence>
<keyword evidence="10" id="KW-1185">Reference proteome</keyword>
<evidence type="ECO:0000313" key="10">
    <source>
        <dbReference type="Proteomes" id="UP001359559"/>
    </source>
</evidence>
<evidence type="ECO:0000256" key="8">
    <source>
        <dbReference type="SAM" id="Phobius"/>
    </source>
</evidence>
<proteinExistence type="inferred from homology"/>
<evidence type="ECO:0000256" key="5">
    <source>
        <dbReference type="ARBA" id="ARBA00022692"/>
    </source>
</evidence>
<organism evidence="9 10">
    <name type="scientific">Clitoria ternatea</name>
    <name type="common">Butterfly pea</name>
    <dbReference type="NCBI Taxonomy" id="43366"/>
    <lineage>
        <taxon>Eukaryota</taxon>
        <taxon>Viridiplantae</taxon>
        <taxon>Streptophyta</taxon>
        <taxon>Embryophyta</taxon>
        <taxon>Tracheophyta</taxon>
        <taxon>Spermatophyta</taxon>
        <taxon>Magnoliopsida</taxon>
        <taxon>eudicotyledons</taxon>
        <taxon>Gunneridae</taxon>
        <taxon>Pentapetalae</taxon>
        <taxon>rosids</taxon>
        <taxon>fabids</taxon>
        <taxon>Fabales</taxon>
        <taxon>Fabaceae</taxon>
        <taxon>Papilionoideae</taxon>
        <taxon>50 kb inversion clade</taxon>
        <taxon>NPAAA clade</taxon>
        <taxon>indigoferoid/millettioid clade</taxon>
        <taxon>Phaseoleae</taxon>
        <taxon>Clitoria</taxon>
    </lineage>
</organism>
<dbReference type="CDD" id="cd17417">
    <property type="entry name" value="MFS_NPF5"/>
    <property type="match status" value="1"/>
</dbReference>
<keyword evidence="4" id="KW-0597">Phosphoprotein</keyword>
<dbReference type="PROSITE" id="PS01022">
    <property type="entry name" value="PTR2_1"/>
    <property type="match status" value="1"/>
</dbReference>
<dbReference type="GO" id="GO:0009705">
    <property type="term" value="C:plant-type vacuole membrane"/>
    <property type="evidence" value="ECO:0007669"/>
    <property type="project" value="UniProtKB-ARBA"/>
</dbReference>
<accession>A0AAN9EVI2</accession>
<dbReference type="InterPro" id="IPR044739">
    <property type="entry name" value="NRT1/PTR"/>
</dbReference>
<keyword evidence="3" id="KW-0813">Transport</keyword>
<feature type="transmembrane region" description="Helical" evidence="8">
    <location>
        <begin position="338"/>
        <end position="357"/>
    </location>
</feature>
<feature type="transmembrane region" description="Helical" evidence="8">
    <location>
        <begin position="122"/>
        <end position="142"/>
    </location>
</feature>
<comment type="subcellular location">
    <subcellularLocation>
        <location evidence="1">Membrane</location>
        <topology evidence="1">Multi-pass membrane protein</topology>
    </subcellularLocation>
</comment>
<feature type="transmembrane region" description="Helical" evidence="8">
    <location>
        <begin position="238"/>
        <end position="259"/>
    </location>
</feature>
<dbReference type="SUPFAM" id="SSF103473">
    <property type="entry name" value="MFS general substrate transporter"/>
    <property type="match status" value="1"/>
</dbReference>
<dbReference type="AlphaFoldDB" id="A0AAN9EVI2"/>
<keyword evidence="5 8" id="KW-0812">Transmembrane</keyword>
<gene>
    <name evidence="9" type="ORF">RJT34_31400</name>
</gene>
<evidence type="ECO:0000256" key="7">
    <source>
        <dbReference type="ARBA" id="ARBA00023136"/>
    </source>
</evidence>
<feature type="transmembrane region" description="Helical" evidence="8">
    <location>
        <begin position="162"/>
        <end position="179"/>
    </location>
</feature>
<feature type="transmembrane region" description="Helical" evidence="8">
    <location>
        <begin position="213"/>
        <end position="232"/>
    </location>
</feature>
<evidence type="ECO:0000313" key="9">
    <source>
        <dbReference type="EMBL" id="KAK7263803.1"/>
    </source>
</evidence>
<dbReference type="Proteomes" id="UP001359559">
    <property type="component" value="Unassembled WGS sequence"/>
</dbReference>
<feature type="transmembrane region" description="Helical" evidence="8">
    <location>
        <begin position="548"/>
        <end position="572"/>
    </location>
</feature>
<dbReference type="InterPro" id="IPR018456">
    <property type="entry name" value="PTR2_symporter_CS"/>
</dbReference>
<evidence type="ECO:0000256" key="1">
    <source>
        <dbReference type="ARBA" id="ARBA00004141"/>
    </source>
</evidence>